<dbReference type="PANTHER" id="PTHR35580:SF1">
    <property type="entry name" value="PHYTASE-LIKE DOMAIN-CONTAINING PROTEIN"/>
    <property type="match status" value="1"/>
</dbReference>
<dbReference type="RefSeq" id="WP_191760800.1">
    <property type="nucleotide sequence ID" value="NZ_VJXY01000044.1"/>
</dbReference>
<evidence type="ECO:0000313" key="1">
    <source>
        <dbReference type="EMBL" id="MBD6619605.1"/>
    </source>
</evidence>
<dbReference type="SUPFAM" id="SSF101898">
    <property type="entry name" value="NHL repeat"/>
    <property type="match status" value="1"/>
</dbReference>
<dbReference type="Pfam" id="PF06739">
    <property type="entry name" value="SBBP"/>
    <property type="match status" value="3"/>
</dbReference>
<dbReference type="Proteomes" id="UP001165986">
    <property type="component" value="Unassembled WGS sequence"/>
</dbReference>
<comment type="caution">
    <text evidence="1">The sequence shown here is derived from an EMBL/GenBank/DDBJ whole genome shotgun (WGS) entry which is preliminary data.</text>
</comment>
<organism evidence="1 2">
    <name type="scientific">Komarekiella delphini-convector SJRDD-AB1</name>
    <dbReference type="NCBI Taxonomy" id="2593771"/>
    <lineage>
        <taxon>Bacteria</taxon>
        <taxon>Bacillati</taxon>
        <taxon>Cyanobacteriota</taxon>
        <taxon>Cyanophyceae</taxon>
        <taxon>Nostocales</taxon>
        <taxon>Nostocaceae</taxon>
        <taxon>Komarekiella</taxon>
        <taxon>Komarekiella delphini-convector</taxon>
    </lineage>
</organism>
<accession>A0AA40VTX0</accession>
<dbReference type="InterPro" id="IPR052918">
    <property type="entry name" value="Motility_Chemotaxis_Reg"/>
</dbReference>
<dbReference type="InterPro" id="IPR010620">
    <property type="entry name" value="SBBP_repeat"/>
</dbReference>
<evidence type="ECO:0000313" key="2">
    <source>
        <dbReference type="Proteomes" id="UP001165986"/>
    </source>
</evidence>
<name>A0AA40VTX0_9NOST</name>
<dbReference type="Gene3D" id="2.120.10.30">
    <property type="entry name" value="TolB, C-terminal domain"/>
    <property type="match status" value="2"/>
</dbReference>
<keyword evidence="2" id="KW-1185">Reference proteome</keyword>
<reference evidence="1" key="1">
    <citation type="submission" date="2019-07" db="EMBL/GenBank/DDBJ databases">
        <title>Toxilogical consequences of a new and cryptic species of cyanobacteria (Komarekiella delphini-convector) recovered from the epidermis of a bottlenose dolphin and 1500 ft. in the air.</title>
        <authorList>
            <person name="Brown A.O."/>
            <person name="Dvorak P."/>
            <person name="Villanueva C.D."/>
            <person name="Foss A.J."/>
            <person name="Garvey A.D."/>
            <person name="Gibson Q.A."/>
            <person name="Johansen J.R."/>
            <person name="Casamatta D.A."/>
        </authorList>
    </citation>
    <scope>NUCLEOTIDE SEQUENCE</scope>
    <source>
        <strain evidence="1">SJRDD-AB1</strain>
    </source>
</reference>
<protein>
    <recommendedName>
        <fullName evidence="3">Hemolysin</fullName>
    </recommendedName>
</protein>
<dbReference type="InterPro" id="IPR011042">
    <property type="entry name" value="6-blade_b-propeller_TolB-like"/>
</dbReference>
<dbReference type="EMBL" id="VJXY01000044">
    <property type="protein sequence ID" value="MBD6619605.1"/>
    <property type="molecule type" value="Genomic_DNA"/>
</dbReference>
<gene>
    <name evidence="1" type="ORF">FNW02_28245</name>
</gene>
<evidence type="ECO:0008006" key="3">
    <source>
        <dbReference type="Google" id="ProtNLM"/>
    </source>
</evidence>
<sequence>MDDFKFTVSLFTPGSDLATGDPNTEFEAVFARAGNDVIYAYDPGANNNQKRNIDFLFGDIFDNSQAEYEIIVNIQNNQQGGNPLLILDRDIPSIGADRFVLGDENRPYYTDNSGNPDSLITKNFLGLNEFAVIYDFSPAQDTIQLNGKPEDYRVVEINGLKVEGITQPFFGEAIFSLQQGKPDLVAYVISKPEVDLNINDKYFRFVGEKPQKKPSIKKLSQLGTTGIDFSLAAATDKSGNVFITGSTSGALQGTNKGSTDVWVAKYDNQGKQSWLKQIGSAGAESAYAVVTDSQGNFYLAGLTGGNLFSTKESESQDAWVAKYDNNGNVLWSKQIGVKSTGGYSNSAFGLDVDKAGNVYVSGLAIKENTRKDIFNFNVQDDSWVTKLDSSGNQQWFREVGSFFFDECYDVAVDNEGNSYLTGWTQGLVKESDPSRQLSKYDAWLTKVNPTGEVQWIQQFGSKNEGLDFSWAVDTDSKGNIYTTGWTTGELGTKDKKSSKSESYDIWLTKFSPDGTQQWAKQFGSKGDDGTFLSDMEIDSQDNIFLTGYTNNKLGKGTQDKSYNAWVAKFDTEGSNKWIQQFGSRNNLDYPTGLSVVDGSDKLYVTGFTEAFLGSSSAGANGAGVDAWLAELDAKKGNLKKFNGKSKDFNSIQDPSAIPVIDISNELVTDEKLPTGDNRINPAAGISISSANSTTARSASTNTTLNYGQIVSGLANVFDSNVKNSFTTALSEGVTSGNAPFLNSSDLNFLQS</sequence>
<proteinExistence type="predicted"/>
<dbReference type="AlphaFoldDB" id="A0AA40VTX0"/>
<dbReference type="PANTHER" id="PTHR35580">
    <property type="entry name" value="CELL SURFACE GLYCOPROTEIN (S-LAYER PROTEIN)-LIKE PROTEIN"/>
    <property type="match status" value="1"/>
</dbReference>